<evidence type="ECO:0000313" key="1">
    <source>
        <dbReference type="EMBL" id="PSV09628.1"/>
    </source>
</evidence>
<name>A0A2T3KT29_PHOLD</name>
<comment type="caution">
    <text evidence="1">The sequence shown here is derived from an EMBL/GenBank/DDBJ whole genome shotgun (WGS) entry which is preliminary data.</text>
</comment>
<sequence>MVNSTKNTGTAKIINWYKDRHPTWQLSNGNTPLNPETQQTIDLYYSTIIETLEKEFGEITITYGFTSLELYKHVQKLSPQHTAPNLDQHAGYELNSRNNRICKRDGLACDFLIKGYENDMGTIAKYIVRHLPFDRLYFYGNNKPLHVSIGPENSQFIQYLLPSKKSGRRYPSKRYNKDNYLNAEFKEYS</sequence>
<proteinExistence type="predicted"/>
<organism evidence="1 2">
    <name type="scientific">Photobacterium leiognathi subsp. mandapamensis</name>
    <name type="common">Photobacterium mandapamensis</name>
    <dbReference type="NCBI Taxonomy" id="48408"/>
    <lineage>
        <taxon>Bacteria</taxon>
        <taxon>Pseudomonadati</taxon>
        <taxon>Pseudomonadota</taxon>
        <taxon>Gammaproteobacteria</taxon>
        <taxon>Vibrionales</taxon>
        <taxon>Vibrionaceae</taxon>
        <taxon>Photobacterium</taxon>
    </lineage>
</organism>
<reference evidence="1 2" key="1">
    <citation type="submission" date="2018-03" db="EMBL/GenBank/DDBJ databases">
        <title>Whole genome sequencing of Histamine producing bacteria.</title>
        <authorList>
            <person name="Butler K."/>
        </authorList>
    </citation>
    <scope>NUCLEOTIDE SEQUENCE [LARGE SCALE GENOMIC DNA]</scope>
    <source>
        <strain evidence="1 2">Res.4.1</strain>
    </source>
</reference>
<dbReference type="AlphaFoldDB" id="A0A2T3KT29"/>
<dbReference type="SUPFAM" id="SSF55166">
    <property type="entry name" value="Hedgehog/DD-peptidase"/>
    <property type="match status" value="1"/>
</dbReference>
<evidence type="ECO:0008006" key="3">
    <source>
        <dbReference type="Google" id="ProtNLM"/>
    </source>
</evidence>
<dbReference type="Proteomes" id="UP000240530">
    <property type="component" value="Unassembled WGS sequence"/>
</dbReference>
<evidence type="ECO:0000313" key="2">
    <source>
        <dbReference type="Proteomes" id="UP000240530"/>
    </source>
</evidence>
<protein>
    <recommendedName>
        <fullName evidence="3">Peptidase M15A C-terminal domain-containing protein</fullName>
    </recommendedName>
</protein>
<gene>
    <name evidence="1" type="ORF">C0W93_14570</name>
</gene>
<dbReference type="EMBL" id="PYNS01000017">
    <property type="protein sequence ID" value="PSV09628.1"/>
    <property type="molecule type" value="Genomic_DNA"/>
</dbReference>
<dbReference type="InterPro" id="IPR009045">
    <property type="entry name" value="Zn_M74/Hedgehog-like"/>
</dbReference>
<accession>A0A2T3KT29</accession>
<dbReference type="RefSeq" id="WP_107185527.1">
    <property type="nucleotide sequence ID" value="NZ_PYNS01000017.1"/>
</dbReference>